<proteinExistence type="predicted"/>
<dbReference type="RefSeq" id="WP_374050810.1">
    <property type="nucleotide sequence ID" value="NZ_AP028978.1"/>
</dbReference>
<gene>
    <name evidence="1" type="ORF">TCT1_19910</name>
</gene>
<reference evidence="1 2" key="1">
    <citation type="submission" date="2023-10" db="EMBL/GenBank/DDBJ databases">
        <title>Xenorhabdus taiwanensis sp. nov., a symbiotic bacterium associated with the entomopathogenic nematode Steinernema taiwanensis.</title>
        <authorList>
            <person name="Tseng C.T."/>
            <person name="Shu H.Y."/>
            <person name="Chen M.H."/>
            <person name="Fang Y.J."/>
            <person name="Wu T.L."/>
            <person name="Lin Y.C."/>
            <person name="Huang C.J."/>
        </authorList>
    </citation>
    <scope>NUCLEOTIDE SEQUENCE [LARGE SCALE GENOMIC DNA]</scope>
    <source>
        <strain evidence="1 2">TCT-1</strain>
    </source>
</reference>
<evidence type="ECO:0008006" key="3">
    <source>
        <dbReference type="Google" id="ProtNLM"/>
    </source>
</evidence>
<accession>A0ABM8JX89</accession>
<dbReference type="EMBL" id="AP028978">
    <property type="protein sequence ID" value="BET97070.1"/>
    <property type="molecule type" value="Genomic_DNA"/>
</dbReference>
<evidence type="ECO:0000313" key="1">
    <source>
        <dbReference type="EMBL" id="BET97070.1"/>
    </source>
</evidence>
<keyword evidence="2" id="KW-1185">Reference proteome</keyword>
<name>A0ABM8JX89_9GAMM</name>
<sequence length="560" mass="62549">MNVENNIIKSSDYFLPGKLCVSIPDGSDIIIGQSVYLTVTLIADPKVIEDIQDISIKNDPTVVEVTRYVNWIPTKDKTGGSAIFLLSVNSNVLPEKLINYSVHAISNSGLDVPEVKLLNITYTAKKFSPYKTISLDHNKNYLVTPTIDNNINDANSEYALISSTITGDDGNPLKNVAVTISSSQSKKLNLVVFATDDKSPQPIELQSYNKIDFITVYSDSKGEIRFRIYPIKYTQVRLDLTTAIFNVTGFTQAYTLYIINSPHNIPFELGSPTIQEMEEGNIIKQDSSSFSKYFHVQIPSYQPAYTTDGIMFFISRSLHDKPKLLEPIYKVNNVNDLPREAFSLSYSELPINERVEFYYLISSVEGEVRKSYPITLEYIGNDSSNEDVYDKVKVYTSHATLPIDAYSEENETFEWHGIILSMISSNKKPGQSVKGVTGLYVVIMGTNDQNNKNLPQIGSKGCLNVYVKTPTSRNTHKSYQFSLLSAVDSGKQTSHVIVNIPYCDIDRAGPSFSNGLGTLSFDYYIENSDGSKTYSKKWTTKINTVLPNQAHDDNDGCDSL</sequence>
<protein>
    <recommendedName>
        <fullName evidence="3">Inverse autotransporter beta-barrel domain-containing protein</fullName>
    </recommendedName>
</protein>
<organism evidence="1 2">
    <name type="scientific">Xenorhabdus taiwanensis</name>
    <dbReference type="NCBI Taxonomy" id="3085177"/>
    <lineage>
        <taxon>Bacteria</taxon>
        <taxon>Pseudomonadati</taxon>
        <taxon>Pseudomonadota</taxon>
        <taxon>Gammaproteobacteria</taxon>
        <taxon>Enterobacterales</taxon>
        <taxon>Morganellaceae</taxon>
        <taxon>Xenorhabdus</taxon>
    </lineage>
</organism>
<evidence type="ECO:0000313" key="2">
    <source>
        <dbReference type="Proteomes" id="UP001529514"/>
    </source>
</evidence>
<dbReference type="Proteomes" id="UP001529514">
    <property type="component" value="Chromosome"/>
</dbReference>